<gene>
    <name evidence="8" type="primary">sigK</name>
    <name evidence="8" type="ORF">JJE72_15845</name>
</gene>
<keyword evidence="3" id="KW-0731">Sigma factor</keyword>
<reference evidence="8 9" key="1">
    <citation type="submission" date="2021-01" db="EMBL/GenBank/DDBJ databases">
        <title>Genome public.</title>
        <authorList>
            <person name="Liu C."/>
            <person name="Sun Q."/>
        </authorList>
    </citation>
    <scope>NUCLEOTIDE SEQUENCE [LARGE SCALE GENOMIC DNA]</scope>
    <source>
        <strain evidence="8 9">JC656</strain>
    </source>
</reference>
<dbReference type="SUPFAM" id="SSF88659">
    <property type="entry name" value="Sigma3 and sigma4 domains of RNA polymerase sigma factors"/>
    <property type="match status" value="1"/>
</dbReference>
<protein>
    <submittedName>
        <fullName evidence="8">ECF RNA polymerase sigma factor SigK</fullName>
    </submittedName>
</protein>
<keyword evidence="2" id="KW-0805">Transcription regulation</keyword>
<name>A0ABS1K685_9MICC</name>
<dbReference type="NCBIfam" id="NF007228">
    <property type="entry name" value="PRK09646.1"/>
    <property type="match status" value="1"/>
</dbReference>
<dbReference type="InterPro" id="IPR036388">
    <property type="entry name" value="WH-like_DNA-bd_sf"/>
</dbReference>
<dbReference type="Gene3D" id="1.10.1740.10">
    <property type="match status" value="1"/>
</dbReference>
<keyword evidence="4" id="KW-0238">DNA-binding</keyword>
<evidence type="ECO:0000256" key="3">
    <source>
        <dbReference type="ARBA" id="ARBA00023082"/>
    </source>
</evidence>
<feature type="domain" description="RNA polymerase sigma-70 region 4" evidence="7">
    <location>
        <begin position="135"/>
        <end position="183"/>
    </location>
</feature>
<evidence type="ECO:0000256" key="1">
    <source>
        <dbReference type="ARBA" id="ARBA00010641"/>
    </source>
</evidence>
<keyword evidence="5" id="KW-0804">Transcription</keyword>
<accession>A0ABS1K685</accession>
<proteinExistence type="inferred from homology"/>
<dbReference type="InterPro" id="IPR007630">
    <property type="entry name" value="RNA_pol_sigma70_r4"/>
</dbReference>
<dbReference type="Pfam" id="PF04545">
    <property type="entry name" value="Sigma70_r4"/>
    <property type="match status" value="1"/>
</dbReference>
<dbReference type="Gene3D" id="1.10.10.10">
    <property type="entry name" value="Winged helix-like DNA-binding domain superfamily/Winged helix DNA-binding domain"/>
    <property type="match status" value="1"/>
</dbReference>
<dbReference type="Pfam" id="PF04542">
    <property type="entry name" value="Sigma70_r2"/>
    <property type="match status" value="1"/>
</dbReference>
<dbReference type="PANTHER" id="PTHR43133:SF66">
    <property type="entry name" value="ECF RNA POLYMERASE SIGMA FACTOR SIGK"/>
    <property type="match status" value="1"/>
</dbReference>
<sequence>MPEKSNGTPAPDLDDLMARVARGDQEAFGRLYDALAPLVHGLVLRVVRDPAQSEEVTQEVFLEVWQQARRFDADRGRVRAWITVMAHRRAVDRVRAAQAATDRDLRQGIRDYRESYDDVEHTVEVALESERVNMALESLTDVQRQAIRLAYYGGYTYGEVAETLGLPLGTVKTRIRDGMIRLRDVLGVSHG</sequence>
<organism evidence="8 9">
    <name type="scientific">Sinomonas cellulolyticus</name>
    <dbReference type="NCBI Taxonomy" id="2801916"/>
    <lineage>
        <taxon>Bacteria</taxon>
        <taxon>Bacillati</taxon>
        <taxon>Actinomycetota</taxon>
        <taxon>Actinomycetes</taxon>
        <taxon>Micrococcales</taxon>
        <taxon>Micrococcaceae</taxon>
        <taxon>Sinomonas</taxon>
    </lineage>
</organism>
<dbReference type="NCBIfam" id="TIGR02937">
    <property type="entry name" value="sigma70-ECF"/>
    <property type="match status" value="1"/>
</dbReference>
<dbReference type="PANTHER" id="PTHR43133">
    <property type="entry name" value="RNA POLYMERASE ECF-TYPE SIGMA FACTO"/>
    <property type="match status" value="1"/>
</dbReference>
<dbReference type="InterPro" id="IPR039425">
    <property type="entry name" value="RNA_pol_sigma-70-like"/>
</dbReference>
<dbReference type="EMBL" id="JAERRC010000041">
    <property type="protein sequence ID" value="MBL0706968.1"/>
    <property type="molecule type" value="Genomic_DNA"/>
</dbReference>
<comment type="caution">
    <text evidence="8">The sequence shown here is derived from an EMBL/GenBank/DDBJ whole genome shotgun (WGS) entry which is preliminary data.</text>
</comment>
<dbReference type="InterPro" id="IPR013325">
    <property type="entry name" value="RNA_pol_sigma_r2"/>
</dbReference>
<evidence type="ECO:0000256" key="5">
    <source>
        <dbReference type="ARBA" id="ARBA00023163"/>
    </source>
</evidence>
<dbReference type="InterPro" id="IPR007627">
    <property type="entry name" value="RNA_pol_sigma70_r2"/>
</dbReference>
<dbReference type="InterPro" id="IPR013324">
    <property type="entry name" value="RNA_pol_sigma_r3/r4-like"/>
</dbReference>
<dbReference type="InterPro" id="IPR014284">
    <property type="entry name" value="RNA_pol_sigma-70_dom"/>
</dbReference>
<evidence type="ECO:0000256" key="2">
    <source>
        <dbReference type="ARBA" id="ARBA00023015"/>
    </source>
</evidence>
<dbReference type="SUPFAM" id="SSF88946">
    <property type="entry name" value="Sigma2 domain of RNA polymerase sigma factors"/>
    <property type="match status" value="1"/>
</dbReference>
<feature type="domain" description="RNA polymerase sigma-70 region 2" evidence="6">
    <location>
        <begin position="31"/>
        <end position="98"/>
    </location>
</feature>
<evidence type="ECO:0000259" key="7">
    <source>
        <dbReference type="Pfam" id="PF04545"/>
    </source>
</evidence>
<dbReference type="Proteomes" id="UP000639051">
    <property type="component" value="Unassembled WGS sequence"/>
</dbReference>
<evidence type="ECO:0000259" key="6">
    <source>
        <dbReference type="Pfam" id="PF04542"/>
    </source>
</evidence>
<dbReference type="CDD" id="cd06171">
    <property type="entry name" value="Sigma70_r4"/>
    <property type="match status" value="1"/>
</dbReference>
<evidence type="ECO:0000256" key="4">
    <source>
        <dbReference type="ARBA" id="ARBA00023125"/>
    </source>
</evidence>
<keyword evidence="9" id="KW-1185">Reference proteome</keyword>
<comment type="similarity">
    <text evidence="1">Belongs to the sigma-70 factor family. ECF subfamily.</text>
</comment>
<evidence type="ECO:0000313" key="9">
    <source>
        <dbReference type="Proteomes" id="UP000639051"/>
    </source>
</evidence>
<dbReference type="RefSeq" id="WP_189695137.1">
    <property type="nucleotide sequence ID" value="NZ_BNCM01000018.1"/>
</dbReference>
<evidence type="ECO:0000313" key="8">
    <source>
        <dbReference type="EMBL" id="MBL0706968.1"/>
    </source>
</evidence>